<feature type="region of interest" description="Disordered" evidence="5">
    <location>
        <begin position="609"/>
        <end position="686"/>
    </location>
</feature>
<evidence type="ECO:0000256" key="2">
    <source>
        <dbReference type="ARBA" id="ARBA00022448"/>
    </source>
</evidence>
<feature type="compositionally biased region" description="Polar residues" evidence="5">
    <location>
        <begin position="639"/>
        <end position="649"/>
    </location>
</feature>
<evidence type="ECO:0000256" key="5">
    <source>
        <dbReference type="SAM" id="MobiDB-lite"/>
    </source>
</evidence>
<dbReference type="GO" id="GO:0005737">
    <property type="term" value="C:cytoplasm"/>
    <property type="evidence" value="ECO:0007669"/>
    <property type="project" value="UniProtKB-ARBA"/>
</dbReference>
<dbReference type="Pfam" id="PF03127">
    <property type="entry name" value="GAT"/>
    <property type="match status" value="1"/>
</dbReference>
<dbReference type="SUPFAM" id="SSF48464">
    <property type="entry name" value="ENTH/VHS domain"/>
    <property type="match status" value="1"/>
</dbReference>
<dbReference type="InterPro" id="IPR002014">
    <property type="entry name" value="VHS_dom"/>
</dbReference>
<feature type="compositionally biased region" description="Basic and acidic residues" evidence="5">
    <location>
        <begin position="183"/>
        <end position="200"/>
    </location>
</feature>
<reference evidence="8 9" key="1">
    <citation type="journal article" date="2013" name="Genome Biol.">
        <title>Genome of Acanthamoeba castellanii highlights extensive lateral gene transfer and early evolution of tyrosine kinase signaling.</title>
        <authorList>
            <person name="Clarke M."/>
            <person name="Lohan A.J."/>
            <person name="Liu B."/>
            <person name="Lagkouvardos I."/>
            <person name="Roy S."/>
            <person name="Zafar N."/>
            <person name="Bertelli C."/>
            <person name="Schilde C."/>
            <person name="Kianianmomeni A."/>
            <person name="Burglin T.R."/>
            <person name="Frech C."/>
            <person name="Turcotte B."/>
            <person name="Kopec K.O."/>
            <person name="Synnott J.M."/>
            <person name="Choo C."/>
            <person name="Paponov I."/>
            <person name="Finkler A."/>
            <person name="Soon Heng Tan C."/>
            <person name="Hutchins A.P."/>
            <person name="Weinmeier T."/>
            <person name="Rattei T."/>
            <person name="Chu J.S."/>
            <person name="Gimenez G."/>
            <person name="Irimia M."/>
            <person name="Rigden D.J."/>
            <person name="Fitzpatrick D.A."/>
            <person name="Lorenzo-Morales J."/>
            <person name="Bateman A."/>
            <person name="Chiu C.H."/>
            <person name="Tang P."/>
            <person name="Hegemann P."/>
            <person name="Fromm H."/>
            <person name="Raoult D."/>
            <person name="Greub G."/>
            <person name="Miranda-Saavedra D."/>
            <person name="Chen N."/>
            <person name="Nash P."/>
            <person name="Ginger M.L."/>
            <person name="Horn M."/>
            <person name="Schaap P."/>
            <person name="Caler L."/>
            <person name="Loftus B."/>
        </authorList>
    </citation>
    <scope>NUCLEOTIDE SEQUENCE [LARGE SCALE GENOMIC DNA]</scope>
    <source>
        <strain evidence="8 9">Neff</strain>
    </source>
</reference>
<keyword evidence="4" id="KW-0472">Membrane</keyword>
<dbReference type="InterPro" id="IPR044836">
    <property type="entry name" value="TOL_plant"/>
</dbReference>
<dbReference type="KEGG" id="acan:ACA1_277950"/>
<dbReference type="GO" id="GO:0035091">
    <property type="term" value="F:phosphatidylinositol binding"/>
    <property type="evidence" value="ECO:0007669"/>
    <property type="project" value="InterPro"/>
</dbReference>
<feature type="compositionally biased region" description="Low complexity" evidence="5">
    <location>
        <begin position="502"/>
        <end position="518"/>
    </location>
</feature>
<dbReference type="PANTHER" id="PTHR45898">
    <property type="entry name" value="TOM1-LIKE PROTEIN"/>
    <property type="match status" value="1"/>
</dbReference>
<keyword evidence="2" id="KW-0813">Transport</keyword>
<feature type="compositionally biased region" description="Low complexity" evidence="5">
    <location>
        <begin position="578"/>
        <end position="596"/>
    </location>
</feature>
<feature type="compositionally biased region" description="Low complexity" evidence="5">
    <location>
        <begin position="552"/>
        <end position="568"/>
    </location>
</feature>
<dbReference type="OrthoDB" id="2018246at2759"/>
<evidence type="ECO:0000256" key="3">
    <source>
        <dbReference type="ARBA" id="ARBA00022927"/>
    </source>
</evidence>
<dbReference type="GO" id="GO:0016020">
    <property type="term" value="C:membrane"/>
    <property type="evidence" value="ECO:0007669"/>
    <property type="project" value="UniProtKB-SubCell"/>
</dbReference>
<feature type="region of interest" description="Disordered" evidence="5">
    <location>
        <begin position="300"/>
        <end position="596"/>
    </location>
</feature>
<organism evidence="8 9">
    <name type="scientific">Acanthamoeba castellanii (strain ATCC 30010 / Neff)</name>
    <dbReference type="NCBI Taxonomy" id="1257118"/>
    <lineage>
        <taxon>Eukaryota</taxon>
        <taxon>Amoebozoa</taxon>
        <taxon>Discosea</taxon>
        <taxon>Longamoebia</taxon>
        <taxon>Centramoebida</taxon>
        <taxon>Acanthamoebidae</taxon>
        <taxon>Acanthamoeba</taxon>
    </lineage>
</organism>
<evidence type="ECO:0000256" key="1">
    <source>
        <dbReference type="ARBA" id="ARBA00004170"/>
    </source>
</evidence>
<proteinExistence type="predicted"/>
<gene>
    <name evidence="8" type="ORF">ACA1_277950</name>
</gene>
<dbReference type="EMBL" id="KB007908">
    <property type="protein sequence ID" value="ELR20864.1"/>
    <property type="molecule type" value="Genomic_DNA"/>
</dbReference>
<dbReference type="SUPFAM" id="SSF89009">
    <property type="entry name" value="GAT-like domain"/>
    <property type="match status" value="1"/>
</dbReference>
<feature type="compositionally biased region" description="Low complexity" evidence="5">
    <location>
        <begin position="394"/>
        <end position="424"/>
    </location>
</feature>
<dbReference type="Proteomes" id="UP000011083">
    <property type="component" value="Unassembled WGS sequence"/>
</dbReference>
<feature type="compositionally biased region" description="Low complexity" evidence="5">
    <location>
        <begin position="609"/>
        <end position="638"/>
    </location>
</feature>
<dbReference type="GO" id="GO:0043328">
    <property type="term" value="P:protein transport to vacuole involved in ubiquitin-dependent protein catabolic process via the multivesicular body sorting pathway"/>
    <property type="evidence" value="ECO:0007669"/>
    <property type="project" value="InterPro"/>
</dbReference>
<keyword evidence="9" id="KW-1185">Reference proteome</keyword>
<feature type="compositionally biased region" description="Basic and acidic residues" evidence="5">
    <location>
        <begin position="305"/>
        <end position="314"/>
    </location>
</feature>
<evidence type="ECO:0000313" key="9">
    <source>
        <dbReference type="Proteomes" id="UP000011083"/>
    </source>
</evidence>
<dbReference type="RefSeq" id="XP_004344607.1">
    <property type="nucleotide sequence ID" value="XM_004344557.1"/>
</dbReference>
<dbReference type="CDD" id="cd03561">
    <property type="entry name" value="VHS"/>
    <property type="match status" value="1"/>
</dbReference>
<feature type="region of interest" description="Disordered" evidence="5">
    <location>
        <begin position="178"/>
        <end position="213"/>
    </location>
</feature>
<dbReference type="VEuPathDB" id="AmoebaDB:ACA1_277950"/>
<sequence length="686" mass="77385">MFGRYDTCQTVNKPVRDAVYYRLKSIQRRAVRPGLVSPDWETNLYFCGVVNKYQNNHSHEAALGVIHKRLLAGLRRVKRSNRITYLSLILLETCMKNCGTRFHYVAADEALFKTLLRLARPRISGKRMFGVSSSGNYMRDLMEERVLLLIQAWGKAFSDRTNGRMSLYTHHYSQLRSKGVRFPPERPEDEVFSKQEKEAQGRSSRNTQMDEEEVKSILNPLKESMDVLEEMLNSLGPRDNPEKDPVIQSLVSLCKEAKPRVIKLIDKCVDNEHLTEFLMNTFDRLEELLSQHEIKCGRTTGARPLKYETSRPPREGGAPRSGKSSKSSRGKQDDSDYSSDDSDDDDGEENYDDESDDDDYLRGSNKGGNVPKEKKGSFGTLSRKRSTSLPPRVQQNPTSPSQQQLQQHYQQHQQQQQQQRATQNMSAPFAPVAYQQPLYGATPQPQAVPGAQDDYQQQQLQLQQQMQRLQIQQQQQQQQLQQALAQSPASPLSPRGTGGYTAGQFAGQPGSQGQQQPQRVMDVGRMSTDDFNRLAAQGFKTMDPAAGHAGQPSPMSPFSASAPSIPYAGPISPPHSAGSQPHPQQQQQQQQLQQQQYALYQQQLAQQQHLQQQQLLQQQQQLWGQQQPGSQGQQWQPQTLAQPSSSHGSFSLIDSDLDFLASVGSGKGQMPQQYQYQQQQHTRSAA</sequence>
<name>L8H5R9_ACACF</name>
<dbReference type="PROSITE" id="PS50179">
    <property type="entry name" value="VHS"/>
    <property type="match status" value="1"/>
</dbReference>
<dbReference type="PROSITE" id="PS50909">
    <property type="entry name" value="GAT"/>
    <property type="match status" value="1"/>
</dbReference>
<dbReference type="STRING" id="1257118.L8H5R9"/>
<dbReference type="InterPro" id="IPR004152">
    <property type="entry name" value="GAT_dom"/>
</dbReference>
<comment type="subcellular location">
    <subcellularLocation>
        <location evidence="1">Membrane</location>
        <topology evidence="1">Peripheral membrane protein</topology>
    </subcellularLocation>
</comment>
<dbReference type="CDD" id="cd21383">
    <property type="entry name" value="GAT_GGA_Tom1-like"/>
    <property type="match status" value="1"/>
</dbReference>
<feature type="compositionally biased region" description="Low complexity" evidence="5">
    <location>
        <begin position="456"/>
        <end position="486"/>
    </location>
</feature>
<dbReference type="Gene3D" id="1.20.58.160">
    <property type="match status" value="1"/>
</dbReference>
<evidence type="ECO:0000313" key="8">
    <source>
        <dbReference type="EMBL" id="ELR20864.1"/>
    </source>
</evidence>
<feature type="domain" description="GAT" evidence="7">
    <location>
        <begin position="209"/>
        <end position="297"/>
    </location>
</feature>
<dbReference type="InterPro" id="IPR008942">
    <property type="entry name" value="ENTH_VHS"/>
</dbReference>
<dbReference type="GeneID" id="14921736"/>
<keyword evidence="3" id="KW-0653">Protein transport</keyword>
<feature type="compositionally biased region" description="Acidic residues" evidence="5">
    <location>
        <begin position="335"/>
        <end position="359"/>
    </location>
</feature>
<evidence type="ECO:0000256" key="4">
    <source>
        <dbReference type="ARBA" id="ARBA00023136"/>
    </source>
</evidence>
<dbReference type="SMART" id="SM00288">
    <property type="entry name" value="VHS"/>
    <property type="match status" value="1"/>
</dbReference>
<dbReference type="GO" id="GO:0043130">
    <property type="term" value="F:ubiquitin binding"/>
    <property type="evidence" value="ECO:0007669"/>
    <property type="project" value="InterPro"/>
</dbReference>
<protein>
    <submittedName>
        <fullName evidence="8">VHS domain containing protein</fullName>
    </submittedName>
</protein>
<dbReference type="Pfam" id="PF00790">
    <property type="entry name" value="VHS"/>
    <property type="match status" value="1"/>
</dbReference>
<dbReference type="Gene3D" id="1.25.40.90">
    <property type="match status" value="1"/>
</dbReference>
<dbReference type="PANTHER" id="PTHR45898:SF4">
    <property type="entry name" value="TARGET OF MYB PROTEIN 1"/>
    <property type="match status" value="1"/>
</dbReference>
<evidence type="ECO:0000259" key="6">
    <source>
        <dbReference type="PROSITE" id="PS50179"/>
    </source>
</evidence>
<accession>L8H5R9</accession>
<feature type="domain" description="VHS" evidence="6">
    <location>
        <begin position="30"/>
        <end position="183"/>
    </location>
</feature>
<dbReference type="AlphaFoldDB" id="L8H5R9"/>
<dbReference type="OMA" id="RECRTAM"/>
<dbReference type="InterPro" id="IPR038425">
    <property type="entry name" value="GAT_sf"/>
</dbReference>
<evidence type="ECO:0000259" key="7">
    <source>
        <dbReference type="PROSITE" id="PS50909"/>
    </source>
</evidence>